<dbReference type="EMBL" id="CVRI01000019">
    <property type="protein sequence ID" value="CRK90430.1"/>
    <property type="molecule type" value="Genomic_DNA"/>
</dbReference>
<reference evidence="1 2" key="1">
    <citation type="submission" date="2015-04" db="EMBL/GenBank/DDBJ databases">
        <authorList>
            <person name="Syromyatnikov M.Y."/>
            <person name="Popov V.N."/>
        </authorList>
    </citation>
    <scope>NUCLEOTIDE SEQUENCE [LARGE SCALE GENOMIC DNA]</scope>
</reference>
<keyword evidence="2" id="KW-1185">Reference proteome</keyword>
<dbReference type="Proteomes" id="UP000183832">
    <property type="component" value="Unassembled WGS sequence"/>
</dbReference>
<proteinExistence type="predicted"/>
<sequence length="61" mass="7054">MPHKLQQHLFVFSFHINSLTTVNTINKDIAQDFVSSCLEIANIKQPAECVKYINNMTIKEF</sequence>
<organism evidence="1 2">
    <name type="scientific">Clunio marinus</name>
    <dbReference type="NCBI Taxonomy" id="568069"/>
    <lineage>
        <taxon>Eukaryota</taxon>
        <taxon>Metazoa</taxon>
        <taxon>Ecdysozoa</taxon>
        <taxon>Arthropoda</taxon>
        <taxon>Hexapoda</taxon>
        <taxon>Insecta</taxon>
        <taxon>Pterygota</taxon>
        <taxon>Neoptera</taxon>
        <taxon>Endopterygota</taxon>
        <taxon>Diptera</taxon>
        <taxon>Nematocera</taxon>
        <taxon>Chironomoidea</taxon>
        <taxon>Chironomidae</taxon>
        <taxon>Clunio</taxon>
    </lineage>
</organism>
<protein>
    <submittedName>
        <fullName evidence="1">CLUMA_CG004189, isoform A</fullName>
    </submittedName>
</protein>
<gene>
    <name evidence="1" type="ORF">CLUMA_CG004189</name>
</gene>
<name>A0A1J1HVB8_9DIPT</name>
<evidence type="ECO:0000313" key="1">
    <source>
        <dbReference type="EMBL" id="CRK90430.1"/>
    </source>
</evidence>
<dbReference type="AlphaFoldDB" id="A0A1J1HVB8"/>
<accession>A0A1J1HVB8</accession>
<evidence type="ECO:0000313" key="2">
    <source>
        <dbReference type="Proteomes" id="UP000183832"/>
    </source>
</evidence>